<organism evidence="2 3">
    <name type="scientific">Galleria mellonella</name>
    <name type="common">Greater wax moth</name>
    <dbReference type="NCBI Taxonomy" id="7137"/>
    <lineage>
        <taxon>Eukaryota</taxon>
        <taxon>Metazoa</taxon>
        <taxon>Ecdysozoa</taxon>
        <taxon>Arthropoda</taxon>
        <taxon>Hexapoda</taxon>
        <taxon>Insecta</taxon>
        <taxon>Pterygota</taxon>
        <taxon>Neoptera</taxon>
        <taxon>Endopterygota</taxon>
        <taxon>Lepidoptera</taxon>
        <taxon>Glossata</taxon>
        <taxon>Ditrysia</taxon>
        <taxon>Pyraloidea</taxon>
        <taxon>Pyralidae</taxon>
        <taxon>Galleriinae</taxon>
        <taxon>Galleria</taxon>
    </lineage>
</organism>
<name>A0A6J1X267_GALME</name>
<feature type="region of interest" description="Disordered" evidence="1">
    <location>
        <begin position="588"/>
        <end position="656"/>
    </location>
</feature>
<dbReference type="RefSeq" id="XP_026763350.2">
    <property type="nucleotide sequence ID" value="XM_026907549.3"/>
</dbReference>
<protein>
    <submittedName>
        <fullName evidence="3">Uncharacterized protein LOC113521891 isoform X2</fullName>
    </submittedName>
</protein>
<feature type="region of interest" description="Disordered" evidence="1">
    <location>
        <begin position="884"/>
        <end position="907"/>
    </location>
</feature>
<sequence length="972" mass="107706">MESLEESNCHSMSDSFSLYERYLRSFNVVDNFIDENKHPEPNEPASDSNCFYDSSDSVGNIDLSLVASNYVKNNYCETAETECKLLTPIACDNAPEKRSLLHSDPSIKVESPCTSLAASLLDNSSGTVNCLHSDKSDPIEVPVSSDDSKSGLFKHPVFITSTMENSNNAVDSVPMFCDVRNSESIFKLPISELSFNGTIKHVKKLKPIVDPITALTSNNGLVNLDEKTVDHCVDAQACGSNDAQLVNEQKDSSDIKSRSLTDSHSSSEKNIMEKTAESSGDSQYEEFILKRDCQVNDEGSSVKWNLEQSYSSLEASFDSGVRSPDLFSDEGDEPLPESEPFWTFLKDFETYDKMKVKKIEKALQGVLPPPSVTILKTDVTEMLKKYYCFLPAFTETASIDAPDLNSVTPTKRVSLIQIPTETDSLHSSNDDITHRTKCGTSEAEKTKGSTKFDSQLNISTNCKGINIKMCTEIEAAEMVWPDVLKYRSHDVYYNVTNYSEKVELLALRYGERYVGAETDTSVSIHSGGLQSPSSASKRKALRLKMAQATSPGRRLSHLARRRQAFCSAATINEKAQATNSRMVLIDKKKLINTSERKSPRLRRTPGKKTPIRKSLGQKTPIKTPKSRNEGSSRKKAMRRLLMDSESMTRSQPSRETLKRALFISPENRKTVPPAPCSSVPLQAMRSKRALFGSPDLAQTKSSDGSLSDQFLKRKRDSLDDDPNNSRSKIAKSLSFGGDTIGNTQPQSFSRRASEMLVSKTAGSAQLNENHKKKLLWAVCEALRPHGWSMSSPGFREKASALARLTRKLLTLAPHAARLASPNLSTSDTMLKLARRYVFAIIQGRSIDDCFEEEQVKVNNESSTKITGYISATAYRQLMARQAATSTSTSQIKENTCNNSSVKLEQPRSTSKNILQDKLVNIDANSSSSSGLSLLDKTSVGLFKSHSMPSFEEAAKMRARRQISFDNVDFPKR</sequence>
<feature type="compositionally biased region" description="Polar residues" evidence="1">
    <location>
        <begin position="645"/>
        <end position="654"/>
    </location>
</feature>
<dbReference type="Proteomes" id="UP001652740">
    <property type="component" value="Unplaced"/>
</dbReference>
<proteinExistence type="predicted"/>
<evidence type="ECO:0000313" key="2">
    <source>
        <dbReference type="Proteomes" id="UP001652740"/>
    </source>
</evidence>
<dbReference type="GeneID" id="113521891"/>
<keyword evidence="2" id="KW-1185">Reference proteome</keyword>
<feature type="region of interest" description="Disordered" evidence="1">
    <location>
        <begin position="714"/>
        <end position="750"/>
    </location>
</feature>
<accession>A0A6J1X267</accession>
<feature type="compositionally biased region" description="Basic and acidic residues" evidence="1">
    <location>
        <begin position="588"/>
        <end position="598"/>
    </location>
</feature>
<feature type="compositionally biased region" description="Polar residues" evidence="1">
    <location>
        <begin position="740"/>
        <end position="750"/>
    </location>
</feature>
<dbReference type="AlphaFoldDB" id="A0A6J1X267"/>
<feature type="compositionally biased region" description="Basic and acidic residues" evidence="1">
    <location>
        <begin position="248"/>
        <end position="276"/>
    </location>
</feature>
<feature type="compositionally biased region" description="Basic residues" evidence="1">
    <location>
        <begin position="599"/>
        <end position="611"/>
    </location>
</feature>
<gene>
    <name evidence="3" type="primary">LOC113521891</name>
</gene>
<feature type="region of interest" description="Disordered" evidence="1">
    <location>
        <begin position="246"/>
        <end position="279"/>
    </location>
</feature>
<reference evidence="3" key="1">
    <citation type="submission" date="2025-08" db="UniProtKB">
        <authorList>
            <consortium name="RefSeq"/>
        </authorList>
    </citation>
    <scope>IDENTIFICATION</scope>
    <source>
        <tissue evidence="3">Whole larvae</tissue>
    </source>
</reference>
<evidence type="ECO:0000313" key="3">
    <source>
        <dbReference type="RefSeq" id="XP_026763350.2"/>
    </source>
</evidence>
<evidence type="ECO:0000256" key="1">
    <source>
        <dbReference type="SAM" id="MobiDB-lite"/>
    </source>
</evidence>